<evidence type="ECO:0000313" key="2">
    <source>
        <dbReference type="EMBL" id="CAK0874192.1"/>
    </source>
</evidence>
<dbReference type="Proteomes" id="UP001189429">
    <property type="component" value="Unassembled WGS sequence"/>
</dbReference>
<dbReference type="EMBL" id="CAUYUJ010017369">
    <property type="protein sequence ID" value="CAK0874192.1"/>
    <property type="molecule type" value="Genomic_DNA"/>
</dbReference>
<protein>
    <submittedName>
        <fullName evidence="2">Uncharacterized protein</fullName>
    </submittedName>
</protein>
<gene>
    <name evidence="2" type="ORF">PCOR1329_LOCUS59166</name>
</gene>
<keyword evidence="3" id="KW-1185">Reference proteome</keyword>
<reference evidence="2" key="1">
    <citation type="submission" date="2023-10" db="EMBL/GenBank/DDBJ databases">
        <authorList>
            <person name="Chen Y."/>
            <person name="Shah S."/>
            <person name="Dougan E. K."/>
            <person name="Thang M."/>
            <person name="Chan C."/>
        </authorList>
    </citation>
    <scope>NUCLEOTIDE SEQUENCE [LARGE SCALE GENOMIC DNA]</scope>
</reference>
<evidence type="ECO:0000313" key="3">
    <source>
        <dbReference type="Proteomes" id="UP001189429"/>
    </source>
</evidence>
<feature type="compositionally biased region" description="Polar residues" evidence="1">
    <location>
        <begin position="224"/>
        <end position="238"/>
    </location>
</feature>
<sequence>VAMASLEKMGERLGRSELTRQYVGPIRQHPVPKVVAQATADAQADSVFGDLEALPPDERECNIQAAMGEDEGGGEAEEVEAKKARLDTAGQNIYKQLKQVQGRLGKHKGRQRLQCRLPGATDLLQLCPVEFCPFKINMILPAWEEHADLVLVGGNADSWNSFALVVDWLADEAKVGKLESFGLTASSPWPHLTFVQETRINAAKRATSAETWSRDRHMQLTLGVTSSTGPGATESTSGMGVLVNE</sequence>
<comment type="caution">
    <text evidence="2">The sequence shown here is derived from an EMBL/GenBank/DDBJ whole genome shotgun (WGS) entry which is preliminary data.</text>
</comment>
<accession>A0ABN9VLI1</accession>
<feature type="non-terminal residue" evidence="2">
    <location>
        <position position="1"/>
    </location>
</feature>
<evidence type="ECO:0000256" key="1">
    <source>
        <dbReference type="SAM" id="MobiDB-lite"/>
    </source>
</evidence>
<feature type="non-terminal residue" evidence="2">
    <location>
        <position position="245"/>
    </location>
</feature>
<name>A0ABN9VLI1_9DINO</name>
<feature type="region of interest" description="Disordered" evidence="1">
    <location>
        <begin position="224"/>
        <end position="245"/>
    </location>
</feature>
<proteinExistence type="predicted"/>
<organism evidence="2 3">
    <name type="scientific">Prorocentrum cordatum</name>
    <dbReference type="NCBI Taxonomy" id="2364126"/>
    <lineage>
        <taxon>Eukaryota</taxon>
        <taxon>Sar</taxon>
        <taxon>Alveolata</taxon>
        <taxon>Dinophyceae</taxon>
        <taxon>Prorocentrales</taxon>
        <taxon>Prorocentraceae</taxon>
        <taxon>Prorocentrum</taxon>
    </lineage>
</organism>